<organism evidence="2 3">
    <name type="scientific">Nannocystis punicea</name>
    <dbReference type="NCBI Taxonomy" id="2995304"/>
    <lineage>
        <taxon>Bacteria</taxon>
        <taxon>Pseudomonadati</taxon>
        <taxon>Myxococcota</taxon>
        <taxon>Polyangia</taxon>
        <taxon>Nannocystales</taxon>
        <taxon>Nannocystaceae</taxon>
        <taxon>Nannocystis</taxon>
    </lineage>
</organism>
<evidence type="ECO:0000313" key="2">
    <source>
        <dbReference type="EMBL" id="WAS97911.1"/>
    </source>
</evidence>
<name>A0ABY7HF57_9BACT</name>
<accession>A0ABY7HF57</accession>
<dbReference type="SUPFAM" id="SSF48452">
    <property type="entry name" value="TPR-like"/>
    <property type="match status" value="1"/>
</dbReference>
<dbReference type="Pfam" id="PF14559">
    <property type="entry name" value="TPR_19"/>
    <property type="match status" value="1"/>
</dbReference>
<keyword evidence="1" id="KW-0812">Transmembrane</keyword>
<dbReference type="InterPro" id="IPR011990">
    <property type="entry name" value="TPR-like_helical_dom_sf"/>
</dbReference>
<proteinExistence type="predicted"/>
<protein>
    <submittedName>
        <fullName evidence="2">Tetratricopeptide repeat protein</fullName>
    </submittedName>
</protein>
<dbReference type="Gene3D" id="1.25.40.10">
    <property type="entry name" value="Tetratricopeptide repeat domain"/>
    <property type="match status" value="1"/>
</dbReference>
<feature type="transmembrane region" description="Helical" evidence="1">
    <location>
        <begin position="260"/>
        <end position="278"/>
    </location>
</feature>
<dbReference type="EMBL" id="CP114040">
    <property type="protein sequence ID" value="WAS97911.1"/>
    <property type="molecule type" value="Genomic_DNA"/>
</dbReference>
<dbReference type="Proteomes" id="UP001164459">
    <property type="component" value="Chromosome"/>
</dbReference>
<evidence type="ECO:0000313" key="3">
    <source>
        <dbReference type="Proteomes" id="UP001164459"/>
    </source>
</evidence>
<gene>
    <name evidence="2" type="ORF">O0S08_17355</name>
</gene>
<keyword evidence="1" id="KW-1133">Transmembrane helix</keyword>
<keyword evidence="1" id="KW-0472">Membrane</keyword>
<evidence type="ECO:0000256" key="1">
    <source>
        <dbReference type="SAM" id="Phobius"/>
    </source>
</evidence>
<keyword evidence="3" id="KW-1185">Reference proteome</keyword>
<feature type="transmembrane region" description="Helical" evidence="1">
    <location>
        <begin position="234"/>
        <end position="253"/>
    </location>
</feature>
<dbReference type="RefSeq" id="WP_269040277.1">
    <property type="nucleotide sequence ID" value="NZ_CP114040.1"/>
</dbReference>
<sequence length="292" mass="32394">MSELHGLQHQIGRLLEVGRPRDARALVGKALALDPADPDTLCLAGRVELAQEQRGEAERRAHEALARAPGHDGARSLLFDVLLADKRHADAEEVVLERLRDDPADPDALADYAQLLVQVFQLDKARALVAEALRRAPDHPSAQVLDAVLHVIRGDDLAAADRLARLVAADPEAAHVAWTAMLVLGERGHHRQALEIGRQLLRRSPDDRELVDAVIEQRLASHWSMIPLWPLLRGGWVASAILWAVAVFGLILLRPFVSELALLGFAVLYLALMLYSYVGPPLLRRWLRWRGF</sequence>
<reference evidence="2" key="1">
    <citation type="submission" date="2022-11" db="EMBL/GenBank/DDBJ databases">
        <title>Minimal conservation of predation-associated metabolite biosynthetic gene clusters underscores biosynthetic potential of Myxococcota including descriptions for ten novel species: Archangium lansinium sp. nov., Myxococcus landrumus sp. nov., Nannocystis bai.</title>
        <authorList>
            <person name="Ahearne A."/>
            <person name="Stevens C."/>
            <person name="Dowd S."/>
        </authorList>
    </citation>
    <scope>NUCLEOTIDE SEQUENCE</scope>
    <source>
        <strain evidence="2">Fl3</strain>
    </source>
</reference>